<keyword evidence="3" id="KW-0804">Transcription</keyword>
<dbReference type="Gene3D" id="1.10.357.10">
    <property type="entry name" value="Tetracycline Repressor, domain 2"/>
    <property type="match status" value="1"/>
</dbReference>
<proteinExistence type="predicted"/>
<evidence type="ECO:0000259" key="5">
    <source>
        <dbReference type="PROSITE" id="PS50977"/>
    </source>
</evidence>
<dbReference type="PANTHER" id="PTHR30055">
    <property type="entry name" value="HTH-TYPE TRANSCRIPTIONAL REGULATOR RUTR"/>
    <property type="match status" value="1"/>
</dbReference>
<feature type="domain" description="HTH tetR-type" evidence="5">
    <location>
        <begin position="13"/>
        <end position="73"/>
    </location>
</feature>
<organism evidence="6 7">
    <name type="scientific">Actinomycetospora aurantiaca</name>
    <dbReference type="NCBI Taxonomy" id="3129233"/>
    <lineage>
        <taxon>Bacteria</taxon>
        <taxon>Bacillati</taxon>
        <taxon>Actinomycetota</taxon>
        <taxon>Actinomycetes</taxon>
        <taxon>Pseudonocardiales</taxon>
        <taxon>Pseudonocardiaceae</taxon>
        <taxon>Actinomycetospora</taxon>
    </lineage>
</organism>
<keyword evidence="2 4" id="KW-0238">DNA-binding</keyword>
<dbReference type="Proteomes" id="UP001385809">
    <property type="component" value="Unassembled WGS sequence"/>
</dbReference>
<evidence type="ECO:0000256" key="3">
    <source>
        <dbReference type="ARBA" id="ARBA00023163"/>
    </source>
</evidence>
<dbReference type="InterPro" id="IPR011075">
    <property type="entry name" value="TetR_C"/>
</dbReference>
<evidence type="ECO:0000313" key="7">
    <source>
        <dbReference type="Proteomes" id="UP001385809"/>
    </source>
</evidence>
<dbReference type="Pfam" id="PF16859">
    <property type="entry name" value="TetR_C_11"/>
    <property type="match status" value="1"/>
</dbReference>
<evidence type="ECO:0000256" key="4">
    <source>
        <dbReference type="PROSITE-ProRule" id="PRU00335"/>
    </source>
</evidence>
<dbReference type="Gene3D" id="1.10.10.60">
    <property type="entry name" value="Homeodomain-like"/>
    <property type="match status" value="1"/>
</dbReference>
<dbReference type="EMBL" id="JBBEGN010000005">
    <property type="protein sequence ID" value="MEJ2868601.1"/>
    <property type="molecule type" value="Genomic_DNA"/>
</dbReference>
<dbReference type="InterPro" id="IPR036271">
    <property type="entry name" value="Tet_transcr_reg_TetR-rel_C_sf"/>
</dbReference>
<protein>
    <submittedName>
        <fullName evidence="6">TetR-like C-terminal domain-containing protein</fullName>
    </submittedName>
</protein>
<evidence type="ECO:0000256" key="1">
    <source>
        <dbReference type="ARBA" id="ARBA00023015"/>
    </source>
</evidence>
<evidence type="ECO:0000256" key="2">
    <source>
        <dbReference type="ARBA" id="ARBA00023125"/>
    </source>
</evidence>
<dbReference type="SUPFAM" id="SSF48498">
    <property type="entry name" value="Tetracyclin repressor-like, C-terminal domain"/>
    <property type="match status" value="1"/>
</dbReference>
<keyword evidence="7" id="KW-1185">Reference proteome</keyword>
<dbReference type="RefSeq" id="WP_337695179.1">
    <property type="nucleotide sequence ID" value="NZ_JBBEGN010000005.1"/>
</dbReference>
<accession>A0ABU8MMY0</accession>
<dbReference type="InterPro" id="IPR009057">
    <property type="entry name" value="Homeodomain-like_sf"/>
</dbReference>
<dbReference type="InterPro" id="IPR050109">
    <property type="entry name" value="HTH-type_TetR-like_transc_reg"/>
</dbReference>
<name>A0ABU8MMY0_9PSEU</name>
<feature type="DNA-binding region" description="H-T-H motif" evidence="4">
    <location>
        <begin position="36"/>
        <end position="55"/>
    </location>
</feature>
<reference evidence="6 7" key="1">
    <citation type="submission" date="2024-03" db="EMBL/GenBank/DDBJ databases">
        <title>Actinomycetospora sp. OC33-EN08, a novel actinomycete isolated from wild orchid (Aerides multiflora).</title>
        <authorList>
            <person name="Suriyachadkun C."/>
        </authorList>
    </citation>
    <scope>NUCLEOTIDE SEQUENCE [LARGE SCALE GENOMIC DNA]</scope>
    <source>
        <strain evidence="6 7">OC33-EN08</strain>
    </source>
</reference>
<dbReference type="PROSITE" id="PS50977">
    <property type="entry name" value="HTH_TETR_2"/>
    <property type="match status" value="1"/>
</dbReference>
<evidence type="ECO:0000313" key="6">
    <source>
        <dbReference type="EMBL" id="MEJ2868601.1"/>
    </source>
</evidence>
<comment type="caution">
    <text evidence="6">The sequence shown here is derived from an EMBL/GenBank/DDBJ whole genome shotgun (WGS) entry which is preliminary data.</text>
</comment>
<dbReference type="SUPFAM" id="SSF46689">
    <property type="entry name" value="Homeodomain-like"/>
    <property type="match status" value="1"/>
</dbReference>
<keyword evidence="1" id="KW-0805">Transcription regulation</keyword>
<sequence length="193" mass="20504">MASGTSRPGGRTARVREQVLAAVVEELAVNGLEGLGVDGVAARSGVHRATVFRRWGDVGGLLADTFDAAAADAWTPPDHGSLRADLEALAREVLEYVGPPESSVRALMGAAERFPRASEALHRFLDDRYRRSAVVVERAVARGEVDGSVDPRRVLVGALGPLYHHLLHLGDAPTEADAAGYVRAVVDGLRRPT</sequence>
<dbReference type="PANTHER" id="PTHR30055:SF148">
    <property type="entry name" value="TETR-FAMILY TRANSCRIPTIONAL REGULATOR"/>
    <property type="match status" value="1"/>
</dbReference>
<dbReference type="InterPro" id="IPR001647">
    <property type="entry name" value="HTH_TetR"/>
</dbReference>
<gene>
    <name evidence="6" type="ORF">WCD74_12585</name>
</gene>